<accession>A0A316EF66</accession>
<dbReference type="PANTHER" id="PTHR38733">
    <property type="entry name" value="PROTEIN MCRC"/>
    <property type="match status" value="1"/>
</dbReference>
<sequence>MIPIQNIYYLLCYAWNRLEERDLIEISSDESPDLLNLLTKIFLSGSKTLLKRGLEQQYLLQTETYQGIKGKLDISQSFKRNLFVKGLAVCEYDELSIDILPNQILKTTFVNLYRTEELDIKLRHEIKSILWRMNEVSEIKISEGIFRHINTPKSNILYRFLLNISELIYQNLIPNQIEGRFTFRDFVQNERQMAKVFEEFIRNFYKIEVPEAKVYREDLHWKMAGENAHFLPKMQTDISMKLNGKKLIIDAKYYTQTLQQYYHSEKIHSPHLYQLFAYLKNQEDTQAEGILIYPTIEKSLSLSYTHEGHTIRVETLNLNQDWQGIKADLLAIIRG</sequence>
<organism evidence="1 2">
    <name type="scientific">Arcicella aurantiaca</name>
    <dbReference type="NCBI Taxonomy" id="591202"/>
    <lineage>
        <taxon>Bacteria</taxon>
        <taxon>Pseudomonadati</taxon>
        <taxon>Bacteroidota</taxon>
        <taxon>Cytophagia</taxon>
        <taxon>Cytophagales</taxon>
        <taxon>Flectobacillaceae</taxon>
        <taxon>Arcicella</taxon>
    </lineage>
</organism>
<dbReference type="InterPro" id="IPR014407">
    <property type="entry name" value="McrC_bac"/>
</dbReference>
<dbReference type="GO" id="GO:0009307">
    <property type="term" value="P:DNA restriction-modification system"/>
    <property type="evidence" value="ECO:0007669"/>
    <property type="project" value="InterPro"/>
</dbReference>
<gene>
    <name evidence="1" type="ORF">LV89_01657</name>
</gene>
<keyword evidence="2" id="KW-1185">Reference proteome</keyword>
<dbReference type="OrthoDB" id="9786961at2"/>
<evidence type="ECO:0000313" key="1">
    <source>
        <dbReference type="EMBL" id="PWK27344.1"/>
    </source>
</evidence>
<dbReference type="InterPro" id="IPR019292">
    <property type="entry name" value="McrC"/>
</dbReference>
<dbReference type="AlphaFoldDB" id="A0A316EF66"/>
<dbReference type="Proteomes" id="UP000245489">
    <property type="component" value="Unassembled WGS sequence"/>
</dbReference>
<dbReference type="RefSeq" id="WP_109742422.1">
    <property type="nucleotide sequence ID" value="NZ_QGGO01000007.1"/>
</dbReference>
<name>A0A316EF66_9BACT</name>
<dbReference type="EMBL" id="QGGO01000007">
    <property type="protein sequence ID" value="PWK27344.1"/>
    <property type="molecule type" value="Genomic_DNA"/>
</dbReference>
<dbReference type="PIRSF" id="PIRSF003109">
    <property type="entry name" value="McrC"/>
    <property type="match status" value="1"/>
</dbReference>
<protein>
    <submittedName>
        <fullName evidence="1">5-methylcytosine-specific restriction enzyme subunit McrC</fullName>
    </submittedName>
</protein>
<evidence type="ECO:0000313" key="2">
    <source>
        <dbReference type="Proteomes" id="UP000245489"/>
    </source>
</evidence>
<proteinExistence type="predicted"/>
<reference evidence="1 2" key="1">
    <citation type="submission" date="2018-05" db="EMBL/GenBank/DDBJ databases">
        <title>Genomic Encyclopedia of Archaeal and Bacterial Type Strains, Phase II (KMG-II): from individual species to whole genera.</title>
        <authorList>
            <person name="Goeker M."/>
        </authorList>
    </citation>
    <scope>NUCLEOTIDE SEQUENCE [LARGE SCALE GENOMIC DNA]</scope>
    <source>
        <strain evidence="1 2">DSM 22214</strain>
    </source>
</reference>
<comment type="caution">
    <text evidence="1">The sequence shown here is derived from an EMBL/GenBank/DDBJ whole genome shotgun (WGS) entry which is preliminary data.</text>
</comment>
<dbReference type="PANTHER" id="PTHR38733:SF1">
    <property type="entry name" value="TYPE IV METHYL-DIRECTED RESTRICTION ENZYME ECOKMCRBC"/>
    <property type="match status" value="1"/>
</dbReference>
<dbReference type="Pfam" id="PF10117">
    <property type="entry name" value="McrBC"/>
    <property type="match status" value="1"/>
</dbReference>